<dbReference type="NCBIfam" id="TIGR02937">
    <property type="entry name" value="sigma70-ECF"/>
    <property type="match status" value="1"/>
</dbReference>
<evidence type="ECO:0000313" key="8">
    <source>
        <dbReference type="EMBL" id="UWP79375.1"/>
    </source>
</evidence>
<name>A0ABY5VPH0_9ACTN</name>
<dbReference type="CDD" id="cd06171">
    <property type="entry name" value="Sigma70_r4"/>
    <property type="match status" value="1"/>
</dbReference>
<reference evidence="8" key="2">
    <citation type="submission" date="2022-09" db="EMBL/GenBank/DDBJ databases">
        <title>Biosynthetic gene clusters of Dactylosporangioum fulvum.</title>
        <authorList>
            <person name="Caradec T."/>
        </authorList>
    </citation>
    <scope>NUCLEOTIDE SEQUENCE</scope>
    <source>
        <strain evidence="8">NRRL B-16292</strain>
    </source>
</reference>
<dbReference type="InterPro" id="IPR013325">
    <property type="entry name" value="RNA_pol_sigma_r2"/>
</dbReference>
<evidence type="ECO:0000256" key="5">
    <source>
        <dbReference type="ARBA" id="ARBA00023163"/>
    </source>
</evidence>
<dbReference type="InterPro" id="IPR039425">
    <property type="entry name" value="RNA_pol_sigma-70-like"/>
</dbReference>
<keyword evidence="5" id="KW-0804">Transcription</keyword>
<dbReference type="Gene3D" id="1.10.10.10">
    <property type="entry name" value="Winged helix-like DNA-binding domain superfamily/Winged helix DNA-binding domain"/>
    <property type="match status" value="1"/>
</dbReference>
<dbReference type="RefSeq" id="WP_259857067.1">
    <property type="nucleotide sequence ID" value="NZ_CP073720.1"/>
</dbReference>
<feature type="domain" description="RNA polymerase sigma-70 region 2" evidence="6">
    <location>
        <begin position="2"/>
        <end position="55"/>
    </location>
</feature>
<evidence type="ECO:0000256" key="1">
    <source>
        <dbReference type="ARBA" id="ARBA00010641"/>
    </source>
</evidence>
<organism evidence="8 9">
    <name type="scientific">Dactylosporangium fulvum</name>
    <dbReference type="NCBI Taxonomy" id="53359"/>
    <lineage>
        <taxon>Bacteria</taxon>
        <taxon>Bacillati</taxon>
        <taxon>Actinomycetota</taxon>
        <taxon>Actinomycetes</taxon>
        <taxon>Micromonosporales</taxon>
        <taxon>Micromonosporaceae</taxon>
        <taxon>Dactylosporangium</taxon>
    </lineage>
</organism>
<dbReference type="Pfam" id="PF08281">
    <property type="entry name" value="Sigma70_r4_2"/>
    <property type="match status" value="1"/>
</dbReference>
<dbReference type="PANTHER" id="PTHR43133">
    <property type="entry name" value="RNA POLYMERASE ECF-TYPE SIGMA FACTO"/>
    <property type="match status" value="1"/>
</dbReference>
<evidence type="ECO:0000256" key="2">
    <source>
        <dbReference type="ARBA" id="ARBA00023015"/>
    </source>
</evidence>
<evidence type="ECO:0000256" key="4">
    <source>
        <dbReference type="ARBA" id="ARBA00023125"/>
    </source>
</evidence>
<sequence length="152" mass="16478">MLRFARLLVPDAAEAEDVLQTALLRLTRHWSRQLDSPVAYVRATLVNLAKDRGRRSYLVPVPVQADPDLLTAGPDHAEAIAARAHLDQILAALPPKQRVTVVLRVIDGLSEAETAAIMECSPGTVKSNLARGLLKIRTALESSLAAAEETTR</sequence>
<dbReference type="EMBL" id="CP073720">
    <property type="protein sequence ID" value="UWP79375.1"/>
    <property type="molecule type" value="Genomic_DNA"/>
</dbReference>
<dbReference type="SUPFAM" id="SSF88659">
    <property type="entry name" value="Sigma3 and sigma4 domains of RNA polymerase sigma factors"/>
    <property type="match status" value="1"/>
</dbReference>
<keyword evidence="4" id="KW-0238">DNA-binding</keyword>
<keyword evidence="3" id="KW-0731">Sigma factor</keyword>
<dbReference type="Pfam" id="PF04542">
    <property type="entry name" value="Sigma70_r2"/>
    <property type="match status" value="1"/>
</dbReference>
<dbReference type="SUPFAM" id="SSF88946">
    <property type="entry name" value="Sigma2 domain of RNA polymerase sigma factors"/>
    <property type="match status" value="1"/>
</dbReference>
<dbReference type="PANTHER" id="PTHR43133:SF50">
    <property type="entry name" value="ECF RNA POLYMERASE SIGMA FACTOR SIGM"/>
    <property type="match status" value="1"/>
</dbReference>
<keyword evidence="2" id="KW-0805">Transcription regulation</keyword>
<dbReference type="Proteomes" id="UP001059617">
    <property type="component" value="Chromosome"/>
</dbReference>
<accession>A0ABY5VPH0</accession>
<dbReference type="InterPro" id="IPR014284">
    <property type="entry name" value="RNA_pol_sigma-70_dom"/>
</dbReference>
<gene>
    <name evidence="8" type="ORF">Dfulv_29930</name>
</gene>
<reference evidence="8" key="1">
    <citation type="submission" date="2021-04" db="EMBL/GenBank/DDBJ databases">
        <authorList>
            <person name="Hartkoorn R.C."/>
            <person name="Beaudoing E."/>
            <person name="Hot D."/>
        </authorList>
    </citation>
    <scope>NUCLEOTIDE SEQUENCE</scope>
    <source>
        <strain evidence="8">NRRL B-16292</strain>
    </source>
</reference>
<dbReference type="Gene3D" id="1.10.1740.10">
    <property type="match status" value="1"/>
</dbReference>
<evidence type="ECO:0000259" key="6">
    <source>
        <dbReference type="Pfam" id="PF04542"/>
    </source>
</evidence>
<comment type="similarity">
    <text evidence="1">Belongs to the sigma-70 factor family. ECF subfamily.</text>
</comment>
<evidence type="ECO:0000313" key="9">
    <source>
        <dbReference type="Proteomes" id="UP001059617"/>
    </source>
</evidence>
<dbReference type="InterPro" id="IPR007627">
    <property type="entry name" value="RNA_pol_sigma70_r2"/>
</dbReference>
<evidence type="ECO:0000259" key="7">
    <source>
        <dbReference type="Pfam" id="PF08281"/>
    </source>
</evidence>
<proteinExistence type="inferred from homology"/>
<dbReference type="InterPro" id="IPR013249">
    <property type="entry name" value="RNA_pol_sigma70_r4_t2"/>
</dbReference>
<keyword evidence="9" id="KW-1185">Reference proteome</keyword>
<feature type="domain" description="RNA polymerase sigma factor 70 region 4 type 2" evidence="7">
    <location>
        <begin position="86"/>
        <end position="136"/>
    </location>
</feature>
<protein>
    <submittedName>
        <fullName evidence="8">Sigma-70 family RNA polymerase sigma factor</fullName>
    </submittedName>
</protein>
<dbReference type="InterPro" id="IPR013324">
    <property type="entry name" value="RNA_pol_sigma_r3/r4-like"/>
</dbReference>
<dbReference type="InterPro" id="IPR036388">
    <property type="entry name" value="WH-like_DNA-bd_sf"/>
</dbReference>
<evidence type="ECO:0000256" key="3">
    <source>
        <dbReference type="ARBA" id="ARBA00023082"/>
    </source>
</evidence>